<feature type="transmembrane region" description="Helical" evidence="1">
    <location>
        <begin position="138"/>
        <end position="156"/>
    </location>
</feature>
<feature type="transmembrane region" description="Helical" evidence="1">
    <location>
        <begin position="108"/>
        <end position="126"/>
    </location>
</feature>
<proteinExistence type="predicted"/>
<keyword evidence="1" id="KW-0812">Transmembrane</keyword>
<feature type="transmembrane region" description="Helical" evidence="1">
    <location>
        <begin position="77"/>
        <end position="96"/>
    </location>
</feature>
<accession>H2C3X7</accession>
<feature type="transmembrane region" description="Helical" evidence="1">
    <location>
        <begin position="168"/>
        <end position="190"/>
    </location>
</feature>
<dbReference type="AlphaFoldDB" id="H2C3X7"/>
<dbReference type="OrthoDB" id="44205at2157"/>
<dbReference type="Proteomes" id="UP000003980">
    <property type="component" value="Unassembled WGS sequence"/>
</dbReference>
<keyword evidence="3" id="KW-1185">Reference proteome</keyword>
<protein>
    <submittedName>
        <fullName evidence="2">Uncharacterized protein</fullName>
    </submittedName>
</protein>
<gene>
    <name evidence="2" type="ORF">MetMK1DRAFT_00002220</name>
</gene>
<sequence length="309" mass="34879">MEKAIEPWGVNVPFTIIALTYWALGSSTLFFDPSDHPYLMMIGAYSLYEGMFLRLFFPARKYLPLHLTSLVLMSVPLYPFQALSSTFLFLTELLGIRDVRSYGSKFPLNLLVLSSPIVSSLVWFLFPFTGYNTLVTGLLLYLLGVNVGIFSATMGLKAKFGIWQLPVFLLSFLSFLPKLLVFILVGYYVWLWVGTRKVRMELTPLLTLICSLSVTASSLILGQGIHAFALGVMTPMFYSCITYSTSRYNYGRTTPIPVLLAVSYFLRFLNLEVSGILFVVVTLYFLLLIRHNMTITTLKLGMSAKYLRG</sequence>
<organism evidence="2 3">
    <name type="scientific">Metallosphaera yellowstonensis MK1</name>
    <dbReference type="NCBI Taxonomy" id="671065"/>
    <lineage>
        <taxon>Archaea</taxon>
        <taxon>Thermoproteota</taxon>
        <taxon>Thermoprotei</taxon>
        <taxon>Sulfolobales</taxon>
        <taxon>Sulfolobaceae</taxon>
        <taxon>Metallosphaera</taxon>
    </lineage>
</organism>
<keyword evidence="1" id="KW-0472">Membrane</keyword>
<dbReference type="HOGENOM" id="CLU_867723_0_0_2"/>
<feature type="transmembrane region" description="Helical" evidence="1">
    <location>
        <begin position="38"/>
        <end position="57"/>
    </location>
</feature>
<reference evidence="2 3" key="1">
    <citation type="submission" date="2012-01" db="EMBL/GenBank/DDBJ databases">
        <title>Improved High-Quality Draft sequence of Metallosphaera yellowstonensis MK1.</title>
        <authorList>
            <consortium name="US DOE Joint Genome Institute"/>
            <person name="Lucas S."/>
            <person name="Han J."/>
            <person name="Cheng J.-F."/>
            <person name="Goodwin L."/>
            <person name="Pitluck S."/>
            <person name="Peters L."/>
            <person name="Teshima H."/>
            <person name="Detter J.C."/>
            <person name="Han C."/>
            <person name="Tapia R."/>
            <person name="Land M."/>
            <person name="Hauser L."/>
            <person name="Kyrpides N."/>
            <person name="Kozubal M."/>
            <person name="Macur R.E."/>
            <person name="Jay Z."/>
            <person name="Inskeep W."/>
            <person name="Woyke T."/>
        </authorList>
    </citation>
    <scope>NUCLEOTIDE SEQUENCE [LARGE SCALE GENOMIC DNA]</scope>
    <source>
        <strain evidence="2 3">MK1</strain>
    </source>
</reference>
<feature type="transmembrane region" description="Helical" evidence="1">
    <location>
        <begin position="265"/>
        <end position="289"/>
    </location>
</feature>
<dbReference type="RefSeq" id="WP_009069770.1">
    <property type="nucleotide sequence ID" value="NZ_JH597761.1"/>
</dbReference>
<dbReference type="STRING" id="671065.MetMK1DRAFT_00002220"/>
<feature type="transmembrane region" description="Helical" evidence="1">
    <location>
        <begin position="12"/>
        <end position="31"/>
    </location>
</feature>
<dbReference type="eggNOG" id="arCOG06035">
    <property type="taxonomic scope" value="Archaea"/>
</dbReference>
<evidence type="ECO:0000313" key="3">
    <source>
        <dbReference type="Proteomes" id="UP000003980"/>
    </source>
</evidence>
<evidence type="ECO:0000256" key="1">
    <source>
        <dbReference type="SAM" id="Phobius"/>
    </source>
</evidence>
<keyword evidence="1" id="KW-1133">Transmembrane helix</keyword>
<evidence type="ECO:0000313" key="2">
    <source>
        <dbReference type="EMBL" id="EHP69720.1"/>
    </source>
</evidence>
<name>H2C3X7_9CREN</name>
<dbReference type="EMBL" id="JH597761">
    <property type="protein sequence ID" value="EHP69720.1"/>
    <property type="molecule type" value="Genomic_DNA"/>
</dbReference>
<feature type="transmembrane region" description="Helical" evidence="1">
    <location>
        <begin position="202"/>
        <end position="221"/>
    </location>
</feature>